<gene>
    <name evidence="1" type="ORF">GCM10017667_40150</name>
</gene>
<sequence>MPSPLRQRTGQAASLLFAFLLMGLSACSRGPSQSELRKIATSDEVREKRESAERDLRARADEIRASSPWGPPLRTTVVDTCARGGGKNYLDQNAPEQPVLSCMMRLHLYFVVDRPVAQILQDLRSMSAPTRWSGDSIDNALRYYENKTYEKPYTYPPSIGSRTGGEDLRWDAPGDEAGAKVPEPCPDHKAVLATCVSDPADLTLAVIRKRPGTLYAWTLTSGYHRLYRS</sequence>
<reference evidence="1" key="2">
    <citation type="submission" date="2020-09" db="EMBL/GenBank/DDBJ databases">
        <authorList>
            <person name="Sun Q."/>
            <person name="Ohkuma M."/>
        </authorList>
    </citation>
    <scope>NUCLEOTIDE SEQUENCE</scope>
    <source>
        <strain evidence="1">JCM 4122</strain>
    </source>
</reference>
<keyword evidence="2" id="KW-1185">Reference proteome</keyword>
<dbReference type="PROSITE" id="PS51257">
    <property type="entry name" value="PROKAR_LIPOPROTEIN"/>
    <property type="match status" value="1"/>
</dbReference>
<evidence type="ECO:0000313" key="1">
    <source>
        <dbReference type="EMBL" id="GHG05312.1"/>
    </source>
</evidence>
<organism evidence="1 2">
    <name type="scientific">Streptomyces filamentosus</name>
    <name type="common">Streptomyces roseosporus</name>
    <dbReference type="NCBI Taxonomy" id="67294"/>
    <lineage>
        <taxon>Bacteria</taxon>
        <taxon>Bacillati</taxon>
        <taxon>Actinomycetota</taxon>
        <taxon>Actinomycetes</taxon>
        <taxon>Kitasatosporales</taxon>
        <taxon>Streptomycetaceae</taxon>
        <taxon>Streptomyces</taxon>
    </lineage>
</organism>
<evidence type="ECO:0008006" key="3">
    <source>
        <dbReference type="Google" id="ProtNLM"/>
    </source>
</evidence>
<dbReference type="AlphaFoldDB" id="A0A919BRF0"/>
<protein>
    <recommendedName>
        <fullName evidence="3">Lipoprotein</fullName>
    </recommendedName>
</protein>
<dbReference type="Proteomes" id="UP000632849">
    <property type="component" value="Unassembled WGS sequence"/>
</dbReference>
<name>A0A919BRF0_STRFL</name>
<proteinExistence type="predicted"/>
<evidence type="ECO:0000313" key="2">
    <source>
        <dbReference type="Proteomes" id="UP000632849"/>
    </source>
</evidence>
<comment type="caution">
    <text evidence="1">The sequence shown here is derived from an EMBL/GenBank/DDBJ whole genome shotgun (WGS) entry which is preliminary data.</text>
</comment>
<reference evidence="1" key="1">
    <citation type="journal article" date="2014" name="Int. J. Syst. Evol. Microbiol.">
        <title>Complete genome sequence of Corynebacterium casei LMG S-19264T (=DSM 44701T), isolated from a smear-ripened cheese.</title>
        <authorList>
            <consortium name="US DOE Joint Genome Institute (JGI-PGF)"/>
            <person name="Walter F."/>
            <person name="Albersmeier A."/>
            <person name="Kalinowski J."/>
            <person name="Ruckert C."/>
        </authorList>
    </citation>
    <scope>NUCLEOTIDE SEQUENCE</scope>
    <source>
        <strain evidence="1">JCM 4122</strain>
    </source>
</reference>
<dbReference type="EMBL" id="BNBE01000002">
    <property type="protein sequence ID" value="GHG05312.1"/>
    <property type="molecule type" value="Genomic_DNA"/>
</dbReference>
<accession>A0A919BRF0</accession>